<feature type="transmembrane region" description="Helical" evidence="12">
    <location>
        <begin position="62"/>
        <end position="83"/>
    </location>
</feature>
<reference evidence="14" key="1">
    <citation type="submission" date="2020-11" db="EMBL/GenBank/DDBJ databases">
        <authorList>
            <consortium name="DOE Joint Genome Institute"/>
            <person name="Ahrendt S."/>
            <person name="Riley R."/>
            <person name="Andreopoulos W."/>
            <person name="Labutti K."/>
            <person name="Pangilinan J."/>
            <person name="Ruiz-Duenas F.J."/>
            <person name="Barrasa J.M."/>
            <person name="Sanchez-Garcia M."/>
            <person name="Camarero S."/>
            <person name="Miyauchi S."/>
            <person name="Serrano A."/>
            <person name="Linde D."/>
            <person name="Babiker R."/>
            <person name="Drula E."/>
            <person name="Ayuso-Fernandez I."/>
            <person name="Pacheco R."/>
            <person name="Padilla G."/>
            <person name="Ferreira P."/>
            <person name="Barriuso J."/>
            <person name="Kellner H."/>
            <person name="Castanera R."/>
            <person name="Alfaro M."/>
            <person name="Ramirez L."/>
            <person name="Pisabarro A.G."/>
            <person name="Kuo A."/>
            <person name="Tritt A."/>
            <person name="Lipzen A."/>
            <person name="He G."/>
            <person name="Yan M."/>
            <person name="Ng V."/>
            <person name="Cullen D."/>
            <person name="Martin F."/>
            <person name="Rosso M.-N."/>
            <person name="Henrissat B."/>
            <person name="Hibbett D."/>
            <person name="Martinez A.T."/>
            <person name="Grigoriev I.V."/>
        </authorList>
    </citation>
    <scope>NUCLEOTIDE SEQUENCE</scope>
    <source>
        <strain evidence="14">AH 40177</strain>
    </source>
</reference>
<evidence type="ECO:0000256" key="9">
    <source>
        <dbReference type="ARBA" id="ARBA00023004"/>
    </source>
</evidence>
<accession>A0A9P5U2G3</accession>
<keyword evidence="6" id="KW-0479">Metal-binding</keyword>
<keyword evidence="8 12" id="KW-1133">Transmembrane helix</keyword>
<evidence type="ECO:0000256" key="6">
    <source>
        <dbReference type="ARBA" id="ARBA00022723"/>
    </source>
</evidence>
<feature type="transmembrane region" description="Helical" evidence="12">
    <location>
        <begin position="136"/>
        <end position="156"/>
    </location>
</feature>
<dbReference type="AlphaFoldDB" id="A0A9P5U2G3"/>
<dbReference type="Gene3D" id="1.20.120.1770">
    <property type="match status" value="1"/>
</dbReference>
<organism evidence="14 15">
    <name type="scientific">Rhodocollybia butyracea</name>
    <dbReference type="NCBI Taxonomy" id="206335"/>
    <lineage>
        <taxon>Eukaryota</taxon>
        <taxon>Fungi</taxon>
        <taxon>Dikarya</taxon>
        <taxon>Basidiomycota</taxon>
        <taxon>Agaricomycotina</taxon>
        <taxon>Agaricomycetes</taxon>
        <taxon>Agaricomycetidae</taxon>
        <taxon>Agaricales</taxon>
        <taxon>Marasmiineae</taxon>
        <taxon>Omphalotaceae</taxon>
        <taxon>Rhodocollybia</taxon>
    </lineage>
</organism>
<evidence type="ECO:0000313" key="15">
    <source>
        <dbReference type="Proteomes" id="UP000772434"/>
    </source>
</evidence>
<dbReference type="InterPro" id="IPR006593">
    <property type="entry name" value="Cyt_b561/ferric_Rdtase_TM"/>
</dbReference>
<evidence type="ECO:0000256" key="11">
    <source>
        <dbReference type="SAM" id="MobiDB-lite"/>
    </source>
</evidence>
<dbReference type="EMBL" id="JADNRY010000167">
    <property type="protein sequence ID" value="KAF9062613.1"/>
    <property type="molecule type" value="Genomic_DNA"/>
</dbReference>
<evidence type="ECO:0000259" key="13">
    <source>
        <dbReference type="PROSITE" id="PS50939"/>
    </source>
</evidence>
<dbReference type="Proteomes" id="UP000772434">
    <property type="component" value="Unassembled WGS sequence"/>
</dbReference>
<keyword evidence="3" id="KW-0813">Transport</keyword>
<name>A0A9P5U2G3_9AGAR</name>
<dbReference type="PROSITE" id="PS50939">
    <property type="entry name" value="CYTOCHROME_B561"/>
    <property type="match status" value="1"/>
</dbReference>
<keyword evidence="15" id="KW-1185">Reference proteome</keyword>
<keyword evidence="4" id="KW-0349">Heme</keyword>
<dbReference type="PANTHER" id="PTHR15422:SF24">
    <property type="entry name" value="DOMON RELATED DOMAIN-CONTAINING PROTEIN"/>
    <property type="match status" value="1"/>
</dbReference>
<dbReference type="Pfam" id="PF03188">
    <property type="entry name" value="Cytochrom_B561"/>
    <property type="match status" value="1"/>
</dbReference>
<evidence type="ECO:0000256" key="4">
    <source>
        <dbReference type="ARBA" id="ARBA00022617"/>
    </source>
</evidence>
<dbReference type="OrthoDB" id="3237926at2759"/>
<comment type="caution">
    <text evidence="14">The sequence shown here is derived from an EMBL/GenBank/DDBJ whole genome shotgun (WGS) entry which is preliminary data.</text>
</comment>
<dbReference type="PANTHER" id="PTHR15422">
    <property type="entry name" value="OS05G0565100 PROTEIN"/>
    <property type="match status" value="1"/>
</dbReference>
<feature type="transmembrane region" description="Helical" evidence="12">
    <location>
        <begin position="22"/>
        <end position="41"/>
    </location>
</feature>
<keyword evidence="9" id="KW-0408">Iron</keyword>
<comment type="cofactor">
    <cofactor evidence="1">
        <name>heme b</name>
        <dbReference type="ChEBI" id="CHEBI:60344"/>
    </cofactor>
</comment>
<dbReference type="CDD" id="cd08760">
    <property type="entry name" value="Cyt_b561_FRRS1_like"/>
    <property type="match status" value="1"/>
</dbReference>
<evidence type="ECO:0000256" key="1">
    <source>
        <dbReference type="ARBA" id="ARBA00001970"/>
    </source>
</evidence>
<dbReference type="GO" id="GO:0016020">
    <property type="term" value="C:membrane"/>
    <property type="evidence" value="ECO:0007669"/>
    <property type="project" value="UniProtKB-SubCell"/>
</dbReference>
<comment type="subcellular location">
    <subcellularLocation>
        <location evidence="2">Membrane</location>
        <topology evidence="2">Multi-pass membrane protein</topology>
    </subcellularLocation>
</comment>
<feature type="region of interest" description="Disordered" evidence="11">
    <location>
        <begin position="202"/>
        <end position="235"/>
    </location>
</feature>
<feature type="compositionally biased region" description="Gly residues" evidence="11">
    <location>
        <begin position="225"/>
        <end position="235"/>
    </location>
</feature>
<gene>
    <name evidence="14" type="ORF">BDP27DRAFT_1427746</name>
</gene>
<evidence type="ECO:0000256" key="3">
    <source>
        <dbReference type="ARBA" id="ARBA00022448"/>
    </source>
</evidence>
<keyword evidence="5 12" id="KW-0812">Transmembrane</keyword>
<feature type="transmembrane region" description="Helical" evidence="12">
    <location>
        <begin position="95"/>
        <end position="116"/>
    </location>
</feature>
<evidence type="ECO:0000256" key="10">
    <source>
        <dbReference type="ARBA" id="ARBA00023136"/>
    </source>
</evidence>
<sequence length="235" mass="25730">MPESPSSGATPDTPTLGSAERAHGVMMFFAFGVFVPASAILTRYLRRLPSSGPKLWFFPVHLLLNVLALAFFLVGFTIAIFISGDEQFQSAHKRIGLALAILFLLQALGGLTIAMIHHRYPTQRRDHPLIDRPHWLLGWVILLLGFANIPVGLYISGGTTHGFQTSKTVHILAFVWIGALCIGIAAMEGMYRWSSRHGNENWRNPAGEDNLQEGKPMNRNSVGNGTVGTGGRTIE</sequence>
<evidence type="ECO:0000313" key="14">
    <source>
        <dbReference type="EMBL" id="KAF9062613.1"/>
    </source>
</evidence>
<keyword evidence="7" id="KW-0249">Electron transport</keyword>
<evidence type="ECO:0000256" key="5">
    <source>
        <dbReference type="ARBA" id="ARBA00022692"/>
    </source>
</evidence>
<dbReference type="GO" id="GO:0140575">
    <property type="term" value="F:transmembrane monodehydroascorbate reductase activity"/>
    <property type="evidence" value="ECO:0007669"/>
    <property type="project" value="InterPro"/>
</dbReference>
<dbReference type="GO" id="GO:0020037">
    <property type="term" value="F:heme binding"/>
    <property type="evidence" value="ECO:0007669"/>
    <property type="project" value="TreeGrafter"/>
</dbReference>
<dbReference type="SMART" id="SM00665">
    <property type="entry name" value="B561"/>
    <property type="match status" value="1"/>
</dbReference>
<proteinExistence type="predicted"/>
<evidence type="ECO:0000256" key="8">
    <source>
        <dbReference type="ARBA" id="ARBA00022989"/>
    </source>
</evidence>
<evidence type="ECO:0000256" key="7">
    <source>
        <dbReference type="ARBA" id="ARBA00022982"/>
    </source>
</evidence>
<evidence type="ECO:0000256" key="2">
    <source>
        <dbReference type="ARBA" id="ARBA00004141"/>
    </source>
</evidence>
<protein>
    <recommendedName>
        <fullName evidence="13">Cytochrome b561 domain-containing protein</fullName>
    </recommendedName>
</protein>
<dbReference type="InterPro" id="IPR045150">
    <property type="entry name" value="CYB561D1/2"/>
</dbReference>
<dbReference type="GO" id="GO:0046872">
    <property type="term" value="F:metal ion binding"/>
    <property type="evidence" value="ECO:0007669"/>
    <property type="project" value="UniProtKB-KW"/>
</dbReference>
<feature type="domain" description="Cytochrome b561" evidence="13">
    <location>
        <begin position="1"/>
        <end position="191"/>
    </location>
</feature>
<keyword evidence="10 12" id="KW-0472">Membrane</keyword>
<feature type="transmembrane region" description="Helical" evidence="12">
    <location>
        <begin position="168"/>
        <end position="187"/>
    </location>
</feature>
<evidence type="ECO:0000256" key="12">
    <source>
        <dbReference type="SAM" id="Phobius"/>
    </source>
</evidence>